<dbReference type="AlphaFoldDB" id="A0A9Q5HWX9"/>
<dbReference type="InterPro" id="IPR035940">
    <property type="entry name" value="CAP_sf"/>
</dbReference>
<evidence type="ECO:0000313" key="2">
    <source>
        <dbReference type="EMBL" id="OCB87489.1"/>
    </source>
</evidence>
<protein>
    <submittedName>
        <fullName evidence="2">PR-1-like protein</fullName>
    </submittedName>
</protein>
<keyword evidence="3" id="KW-1185">Reference proteome</keyword>
<dbReference type="SUPFAM" id="SSF55797">
    <property type="entry name" value="PR-1-like"/>
    <property type="match status" value="1"/>
</dbReference>
<proteinExistence type="predicted"/>
<dbReference type="OrthoDB" id="337038at2759"/>
<comment type="caution">
    <text evidence="2">The sequence shown here is derived from an EMBL/GenBank/DDBJ whole genome shotgun (WGS) entry which is preliminary data.</text>
</comment>
<dbReference type="PRINTS" id="PR00837">
    <property type="entry name" value="V5TPXLIKE"/>
</dbReference>
<name>A0A9Q5HWX9_SANBA</name>
<feature type="domain" description="SCP" evidence="1">
    <location>
        <begin position="42"/>
        <end position="170"/>
    </location>
</feature>
<gene>
    <name evidence="2" type="ORF">A7U60_g5394</name>
</gene>
<dbReference type="InterPro" id="IPR001283">
    <property type="entry name" value="CRISP-related"/>
</dbReference>
<dbReference type="Proteomes" id="UP000757232">
    <property type="component" value="Unassembled WGS sequence"/>
</dbReference>
<dbReference type="PANTHER" id="PTHR10334">
    <property type="entry name" value="CYSTEINE-RICH SECRETORY PROTEIN-RELATED"/>
    <property type="match status" value="1"/>
</dbReference>
<dbReference type="Pfam" id="PF00188">
    <property type="entry name" value="CAP"/>
    <property type="match status" value="1"/>
</dbReference>
<accession>A0A9Q5HWX9</accession>
<evidence type="ECO:0000259" key="1">
    <source>
        <dbReference type="SMART" id="SM00198"/>
    </source>
</evidence>
<organism evidence="2 3">
    <name type="scientific">Sanghuangporus baumii</name>
    <name type="common">Phellinus baumii</name>
    <dbReference type="NCBI Taxonomy" id="108892"/>
    <lineage>
        <taxon>Eukaryota</taxon>
        <taxon>Fungi</taxon>
        <taxon>Dikarya</taxon>
        <taxon>Basidiomycota</taxon>
        <taxon>Agaricomycotina</taxon>
        <taxon>Agaricomycetes</taxon>
        <taxon>Hymenochaetales</taxon>
        <taxon>Hymenochaetaceae</taxon>
        <taxon>Sanghuangporus</taxon>
    </lineage>
</organism>
<dbReference type="SMART" id="SM00198">
    <property type="entry name" value="SCP"/>
    <property type="match status" value="1"/>
</dbReference>
<sequence length="178" mass="18777">MTSSEISSETSDSTQPVVLPETITFSSAEASATSPTSSTLDADKQAWLDGHNTLRQQHGASALTWSDTLASTAQSWANGCVFEHSGGQYGENLYAGTGNVSPSNAVSAWAAEASDYDSSNPTYSHFTQMVWKSTTELGCALALCDGIFDASYGKASFYVCEYNPPGNVIGQFAENVQA</sequence>
<dbReference type="Gene3D" id="3.40.33.10">
    <property type="entry name" value="CAP"/>
    <property type="match status" value="1"/>
</dbReference>
<reference evidence="2" key="1">
    <citation type="submission" date="2016-06" db="EMBL/GenBank/DDBJ databases">
        <title>Draft Genome sequence of the fungus Inonotus baumii.</title>
        <authorList>
            <person name="Zhu H."/>
            <person name="Lin W."/>
        </authorList>
    </citation>
    <scope>NUCLEOTIDE SEQUENCE</scope>
    <source>
        <strain evidence="2">821</strain>
    </source>
</reference>
<dbReference type="InterPro" id="IPR014044">
    <property type="entry name" value="CAP_dom"/>
</dbReference>
<evidence type="ECO:0000313" key="3">
    <source>
        <dbReference type="Proteomes" id="UP000757232"/>
    </source>
</evidence>
<dbReference type="EMBL" id="LNZH02000191">
    <property type="protein sequence ID" value="OCB87489.1"/>
    <property type="molecule type" value="Genomic_DNA"/>
</dbReference>